<dbReference type="EMBL" id="CADIKM010000064">
    <property type="protein sequence ID" value="CAB3804456.1"/>
    <property type="molecule type" value="Genomic_DNA"/>
</dbReference>
<dbReference type="EC" id="2.1.1.163" evidence="2"/>
<evidence type="ECO:0000259" key="1">
    <source>
        <dbReference type="Pfam" id="PF13847"/>
    </source>
</evidence>
<dbReference type="InterPro" id="IPR025714">
    <property type="entry name" value="Methyltranfer_dom"/>
</dbReference>
<keyword evidence="3" id="KW-1185">Reference proteome</keyword>
<dbReference type="PANTHER" id="PTHR43591:SF24">
    <property type="entry name" value="2-METHOXY-6-POLYPRENYL-1,4-BENZOQUINOL METHYLASE, MITOCHONDRIAL"/>
    <property type="match status" value="1"/>
</dbReference>
<feature type="domain" description="Methyltransferase" evidence="1">
    <location>
        <begin position="49"/>
        <end position="170"/>
    </location>
</feature>
<keyword evidence="2" id="KW-0489">Methyltransferase</keyword>
<gene>
    <name evidence="2" type="primary">COQ5_3</name>
    <name evidence="2" type="ORF">LMG28138_05518</name>
</gene>
<dbReference type="Pfam" id="PF13847">
    <property type="entry name" value="Methyltransf_31"/>
    <property type="match status" value="1"/>
</dbReference>
<reference evidence="2 3" key="1">
    <citation type="submission" date="2020-04" db="EMBL/GenBank/DDBJ databases">
        <authorList>
            <person name="De Canck E."/>
        </authorList>
    </citation>
    <scope>NUCLEOTIDE SEQUENCE [LARGE SCALE GENOMIC DNA]</scope>
    <source>
        <strain evidence="2 3">LMG 28138</strain>
    </source>
</reference>
<keyword evidence="2" id="KW-0808">Transferase</keyword>
<sequence length="308" mass="34096">MSKSIARTDAWYEWLLNLRHAGDPKFHHQVRSLTTVIADRVIDAAQLEPESTLLDIGTGDGLVAFRAIERFGPSLKVILTDVSAPLLEHVEAIATSRGVREQCEFIHCGADDLHDIAEASCDAVTTRAVLAYVPDKQRALLEFHRVLKPGGRLSIAEPIMLDEAVSTTALRDRVKNQVASEADLIVALMHRWKSAQYPDNPQAIAKNPLTNFNERDLVRFAMVAAFEQVHMELHIKIVSSIFTSWEIFVGSSPHPFAPTLAQIMDNGFTDDERRTLETAIRPIVESGKGVGLDRCAYLHARKPCDAGA</sequence>
<dbReference type="GO" id="GO:0043770">
    <property type="term" value="F:demethylmenaquinone methyltransferase activity"/>
    <property type="evidence" value="ECO:0007669"/>
    <property type="project" value="UniProtKB-EC"/>
</dbReference>
<dbReference type="GO" id="GO:0032259">
    <property type="term" value="P:methylation"/>
    <property type="evidence" value="ECO:0007669"/>
    <property type="project" value="UniProtKB-KW"/>
</dbReference>
<evidence type="ECO:0000313" key="3">
    <source>
        <dbReference type="Proteomes" id="UP000494115"/>
    </source>
</evidence>
<evidence type="ECO:0000313" key="2">
    <source>
        <dbReference type="EMBL" id="CAB3804456.1"/>
    </source>
</evidence>
<dbReference type="InterPro" id="IPR029063">
    <property type="entry name" value="SAM-dependent_MTases_sf"/>
</dbReference>
<dbReference type="Proteomes" id="UP000494115">
    <property type="component" value="Unassembled WGS sequence"/>
</dbReference>
<organism evidence="2 3">
    <name type="scientific">Pararobbsia alpina</name>
    <dbReference type="NCBI Taxonomy" id="621374"/>
    <lineage>
        <taxon>Bacteria</taxon>
        <taxon>Pseudomonadati</taxon>
        <taxon>Pseudomonadota</taxon>
        <taxon>Betaproteobacteria</taxon>
        <taxon>Burkholderiales</taxon>
        <taxon>Burkholderiaceae</taxon>
        <taxon>Pararobbsia</taxon>
    </lineage>
</organism>
<dbReference type="CDD" id="cd02440">
    <property type="entry name" value="AdoMet_MTases"/>
    <property type="match status" value="1"/>
</dbReference>
<dbReference type="SUPFAM" id="SSF53335">
    <property type="entry name" value="S-adenosyl-L-methionine-dependent methyltransferases"/>
    <property type="match status" value="1"/>
</dbReference>
<dbReference type="Gene3D" id="3.40.50.150">
    <property type="entry name" value="Vaccinia Virus protein VP39"/>
    <property type="match status" value="1"/>
</dbReference>
<proteinExistence type="predicted"/>
<dbReference type="PANTHER" id="PTHR43591">
    <property type="entry name" value="METHYLTRANSFERASE"/>
    <property type="match status" value="1"/>
</dbReference>
<dbReference type="AlphaFoldDB" id="A0A6S7D2L6"/>
<accession>A0A6S7D2L6</accession>
<dbReference type="RefSeq" id="WP_175108078.1">
    <property type="nucleotide sequence ID" value="NZ_CADIKM010000064.1"/>
</dbReference>
<name>A0A6S7D2L6_9BURK</name>
<protein>
    <submittedName>
        <fullName evidence="2">2-methoxy-6-polyprenyl-1,4-benzoquinol methylase, mitochondrial</fullName>
        <ecNumber evidence="2">2.1.1.163</ecNumber>
    </submittedName>
</protein>